<evidence type="ECO:0000256" key="1">
    <source>
        <dbReference type="SAM" id="MobiDB-lite"/>
    </source>
</evidence>
<dbReference type="SMART" id="SM00579">
    <property type="entry name" value="FBD"/>
    <property type="match status" value="1"/>
</dbReference>
<organism evidence="3">
    <name type="scientific">Fagus sylvatica</name>
    <name type="common">Beechnut</name>
    <dbReference type="NCBI Taxonomy" id="28930"/>
    <lineage>
        <taxon>Eukaryota</taxon>
        <taxon>Viridiplantae</taxon>
        <taxon>Streptophyta</taxon>
        <taxon>Embryophyta</taxon>
        <taxon>Tracheophyta</taxon>
        <taxon>Spermatophyta</taxon>
        <taxon>Magnoliopsida</taxon>
        <taxon>eudicotyledons</taxon>
        <taxon>Gunneridae</taxon>
        <taxon>Pentapetalae</taxon>
        <taxon>rosids</taxon>
        <taxon>fabids</taxon>
        <taxon>Fagales</taxon>
        <taxon>Fagaceae</taxon>
        <taxon>Fagus</taxon>
    </lineage>
</organism>
<dbReference type="InterPro" id="IPR006566">
    <property type="entry name" value="FBD"/>
</dbReference>
<dbReference type="EMBL" id="OIVN01006418">
    <property type="protein sequence ID" value="SPD32724.1"/>
    <property type="molecule type" value="Genomic_DNA"/>
</dbReference>
<dbReference type="SUPFAM" id="SSF52058">
    <property type="entry name" value="L domain-like"/>
    <property type="match status" value="1"/>
</dbReference>
<sequence length="530" mass="60620">MDGSGLGQYPKNQKLSEELKSKKEKKKKLSEEQDIIDGNNKNQKLSEELKSKKEKKKKLSEEQDIIDGKQQMVRWEHLWKSTPNLEFRQGLPAKRKLFMNFVERVLLLRDSSDIKRFTLCCDVLFDTSHVNAWISAAIWRNVQELEINLGNFKEPYSLPHCLFTSVALTKLVLGMPYTLKVPPTTCFSNLKTLGLRGIIFSDDYSTRQLFSGFPVLEVMNLYMCNWKNLKVASICAPKLLHLTIIERCYQRRGDWDDCEVMIFGLVLKCFDYSGRFFNDYCFYNSCSLKEANIDVQFSDENPDESSCSLKGANIDVQLSDSSDVSSDEGSDESSDEGFDERYRQGSVERSTQGSVERSTQVAYRMYKLFRGLSTVQKLKLSFTAVEVLKPVEELLPHAPVFSNLMHLEFNGVPLGVDSVTLLKLLENFPYLETLAFLEGIYSNCENDDGILDPVPPCFLSHLKCIKVCNYIGSGKQPSAMKILLKNAVVLDKMVFSYSNRFAQDCLKRRKATEQLLEFPRGSKNCEFVFE</sequence>
<evidence type="ECO:0000259" key="2">
    <source>
        <dbReference type="SMART" id="SM00579"/>
    </source>
</evidence>
<name>A0A2N9J814_FAGSY</name>
<feature type="compositionally biased region" description="Acidic residues" evidence="1">
    <location>
        <begin position="325"/>
        <end position="338"/>
    </location>
</feature>
<protein>
    <recommendedName>
        <fullName evidence="2">FBD domain-containing protein</fullName>
    </recommendedName>
</protein>
<dbReference type="Pfam" id="PF08387">
    <property type="entry name" value="FBD"/>
    <property type="match status" value="1"/>
</dbReference>
<dbReference type="InterPro" id="IPR050232">
    <property type="entry name" value="FBL13/AtMIF1-like"/>
</dbReference>
<evidence type="ECO:0000313" key="3">
    <source>
        <dbReference type="EMBL" id="SPD32724.1"/>
    </source>
</evidence>
<reference evidence="3" key="1">
    <citation type="submission" date="2018-02" db="EMBL/GenBank/DDBJ databases">
        <authorList>
            <person name="Cohen D.B."/>
            <person name="Kent A.D."/>
        </authorList>
    </citation>
    <scope>NUCLEOTIDE SEQUENCE</scope>
</reference>
<dbReference type="PANTHER" id="PTHR31900:SF30">
    <property type="entry name" value="SUPERFAMILY PROTEIN, PUTATIVE-RELATED"/>
    <property type="match status" value="1"/>
</dbReference>
<dbReference type="Pfam" id="PF24758">
    <property type="entry name" value="LRR_At5g56370"/>
    <property type="match status" value="1"/>
</dbReference>
<dbReference type="InterPro" id="IPR055411">
    <property type="entry name" value="LRR_FXL15/At3g58940/PEG3-like"/>
</dbReference>
<feature type="region of interest" description="Disordered" evidence="1">
    <location>
        <begin position="1"/>
        <end position="53"/>
    </location>
</feature>
<gene>
    <name evidence="3" type="ORF">FSB_LOCUS60606</name>
</gene>
<feature type="region of interest" description="Disordered" evidence="1">
    <location>
        <begin position="319"/>
        <end position="353"/>
    </location>
</feature>
<dbReference type="AlphaFoldDB" id="A0A2N9J814"/>
<feature type="domain" description="FBD" evidence="2">
    <location>
        <begin position="456"/>
        <end position="530"/>
    </location>
</feature>
<dbReference type="PANTHER" id="PTHR31900">
    <property type="entry name" value="F-BOX/RNI SUPERFAMILY PROTEIN-RELATED"/>
    <property type="match status" value="1"/>
</dbReference>
<accession>A0A2N9J814</accession>
<proteinExistence type="predicted"/>